<comment type="subunit">
    <text evidence="5">The basal body constitutes a major portion of the flagellar organelle and consists of four rings (L,P,S, and M) mounted on a central rod.</text>
</comment>
<dbReference type="NCBIfam" id="NF003676">
    <property type="entry name" value="PRK05303.1"/>
    <property type="match status" value="1"/>
</dbReference>
<evidence type="ECO:0000313" key="7">
    <source>
        <dbReference type="Proteomes" id="UP001158049"/>
    </source>
</evidence>
<comment type="subcellular location">
    <subcellularLocation>
        <location evidence="2 5">Bacterial flagellum basal body</location>
    </subcellularLocation>
</comment>
<gene>
    <name evidence="5" type="primary">flgI</name>
    <name evidence="6" type="ORF">SAMN06295970_12197</name>
</gene>
<dbReference type="InterPro" id="IPR001782">
    <property type="entry name" value="Flag_FlgI"/>
</dbReference>
<evidence type="ECO:0000256" key="5">
    <source>
        <dbReference type="HAMAP-Rule" id="MF_00416"/>
    </source>
</evidence>
<evidence type="ECO:0000313" key="6">
    <source>
        <dbReference type="EMBL" id="SMP74785.1"/>
    </source>
</evidence>
<comment type="function">
    <text evidence="1 5">Assembles around the rod to form the L-ring and probably protects the motor/basal body from shearing forces during rotation.</text>
</comment>
<proteinExistence type="inferred from homology"/>
<evidence type="ECO:0000256" key="4">
    <source>
        <dbReference type="ARBA" id="ARBA00023143"/>
    </source>
</evidence>
<evidence type="ECO:0000256" key="1">
    <source>
        <dbReference type="ARBA" id="ARBA00002591"/>
    </source>
</evidence>
<keyword evidence="4 5" id="KW-0975">Bacterial flagellum</keyword>
<dbReference type="HAMAP" id="MF_00416">
    <property type="entry name" value="FlgI"/>
    <property type="match status" value="1"/>
</dbReference>
<comment type="caution">
    <text evidence="6">The sequence shown here is derived from an EMBL/GenBank/DDBJ whole genome shotgun (WGS) entry which is preliminary data.</text>
</comment>
<protein>
    <recommendedName>
        <fullName evidence="5">Flagellar P-ring protein</fullName>
    </recommendedName>
    <alternativeName>
        <fullName evidence="5">Basal body P-ring protein</fullName>
    </alternativeName>
</protein>
<organism evidence="6 7">
    <name type="scientific">Noviherbaspirillum suwonense</name>
    <dbReference type="NCBI Taxonomy" id="1224511"/>
    <lineage>
        <taxon>Bacteria</taxon>
        <taxon>Pseudomonadati</taxon>
        <taxon>Pseudomonadota</taxon>
        <taxon>Betaproteobacteria</taxon>
        <taxon>Burkholderiales</taxon>
        <taxon>Oxalobacteraceae</taxon>
        <taxon>Noviherbaspirillum</taxon>
    </lineage>
</organism>
<dbReference type="PANTHER" id="PTHR30381:SF0">
    <property type="entry name" value="FLAGELLAR P-RING PROTEIN"/>
    <property type="match status" value="1"/>
</dbReference>
<keyword evidence="7" id="KW-1185">Reference proteome</keyword>
<dbReference type="RefSeq" id="WP_283444532.1">
    <property type="nucleotide sequence ID" value="NZ_FXUL01000021.1"/>
</dbReference>
<reference evidence="6 7" key="1">
    <citation type="submission" date="2017-05" db="EMBL/GenBank/DDBJ databases">
        <authorList>
            <person name="Varghese N."/>
            <person name="Submissions S."/>
        </authorList>
    </citation>
    <scope>NUCLEOTIDE SEQUENCE [LARGE SCALE GENOMIC DNA]</scope>
    <source>
        <strain evidence="6 7">DSM 26001</strain>
    </source>
</reference>
<keyword evidence="6" id="KW-0969">Cilium</keyword>
<dbReference type="Proteomes" id="UP001158049">
    <property type="component" value="Unassembled WGS sequence"/>
</dbReference>
<evidence type="ECO:0000256" key="3">
    <source>
        <dbReference type="ARBA" id="ARBA00022729"/>
    </source>
</evidence>
<evidence type="ECO:0000256" key="2">
    <source>
        <dbReference type="ARBA" id="ARBA00004117"/>
    </source>
</evidence>
<dbReference type="PANTHER" id="PTHR30381">
    <property type="entry name" value="FLAGELLAR P-RING PERIPLASMIC PROTEIN FLGI"/>
    <property type="match status" value="1"/>
</dbReference>
<keyword evidence="6" id="KW-0282">Flagellum</keyword>
<dbReference type="Pfam" id="PF02119">
    <property type="entry name" value="FlgI"/>
    <property type="match status" value="1"/>
</dbReference>
<comment type="similarity">
    <text evidence="5">Belongs to the FlgI family.</text>
</comment>
<dbReference type="PRINTS" id="PR01010">
    <property type="entry name" value="FLGPRINGFLGI"/>
</dbReference>
<keyword evidence="3" id="KW-0732">Signal</keyword>
<keyword evidence="6" id="KW-0966">Cell projection</keyword>
<dbReference type="EMBL" id="FXUL01000021">
    <property type="protein sequence ID" value="SMP74785.1"/>
    <property type="molecule type" value="Genomic_DNA"/>
</dbReference>
<sequence length="387" mass="40546">MTRYPKNMAMLHRALSVLPLPLLLLVLLLMPPMAGAAVDSVRLKDIGRFGGWRDNMLVGYGVATGLAGTGDSARSRTARQSIANLLSQFDIVVPADQIQSRNVATVMITATLPPFARSGDKLDITVTSMGDARSLLGGILLMTPLKGPDGRTYALAQGALSVGGYKYDLNGNVVQKNHPTVGSIPGGASVEVAVGSDMLHDGRLEFVLSDPDYTTASRIASAINAGLGSALAAAVDAATVSIVVPPDYRNSLVGFMTLVEGVSVQPDKRARVVVNERTGTVVSGADVTISRVTVSHGDLRVAVVTDYLVSQPMPARINGPGVRTEVVPQTRIDVSEPRVEAVQLGVGSTVADLVQALNRIKASPRDMISILQGIKAAGALRAELIIQ</sequence>
<name>A0ABY1QMC8_9BURK</name>
<accession>A0ABY1QMC8</accession>